<dbReference type="InterPro" id="IPR051559">
    <property type="entry name" value="HIF_prolyl_hydroxylases"/>
</dbReference>
<dbReference type="Gene3D" id="2.60.120.620">
    <property type="entry name" value="q2cbj1_9rhob like domain"/>
    <property type="match status" value="1"/>
</dbReference>
<dbReference type="RefSeq" id="WP_345370232.1">
    <property type="nucleotide sequence ID" value="NZ_BAABJX010000020.1"/>
</dbReference>
<dbReference type="InterPro" id="IPR044862">
    <property type="entry name" value="Pro_4_hyd_alph_FE2OG_OXY"/>
</dbReference>
<keyword evidence="7" id="KW-1185">Reference proteome</keyword>
<dbReference type="PANTHER" id="PTHR12907:SF26">
    <property type="entry name" value="HIF PROLYL HYDROXYLASE, ISOFORM C"/>
    <property type="match status" value="1"/>
</dbReference>
<accession>A0ABP9D5X9</accession>
<comment type="caution">
    <text evidence="6">The sequence shown here is derived from an EMBL/GenBank/DDBJ whole genome shotgun (WGS) entry which is preliminary data.</text>
</comment>
<feature type="domain" description="Prolyl 4-hydroxylase alpha subunit" evidence="5">
    <location>
        <begin position="24"/>
        <end position="206"/>
    </location>
</feature>
<protein>
    <submittedName>
        <fullName evidence="6">2OG-Fe(II) oxygenase family protein</fullName>
    </submittedName>
</protein>
<evidence type="ECO:0000313" key="7">
    <source>
        <dbReference type="Proteomes" id="UP001500298"/>
    </source>
</evidence>
<evidence type="ECO:0000313" key="6">
    <source>
        <dbReference type="EMBL" id="GAA4829181.1"/>
    </source>
</evidence>
<organism evidence="6 7">
    <name type="scientific">Algivirga pacifica</name>
    <dbReference type="NCBI Taxonomy" id="1162670"/>
    <lineage>
        <taxon>Bacteria</taxon>
        <taxon>Pseudomonadati</taxon>
        <taxon>Bacteroidota</taxon>
        <taxon>Cytophagia</taxon>
        <taxon>Cytophagales</taxon>
        <taxon>Flammeovirgaceae</taxon>
        <taxon>Algivirga</taxon>
    </lineage>
</organism>
<sequence>MSLSTFTVHEEALFEELIQGMVSQKFGVCDTFLDPSLTEGLRNNLLSYLGDGKMKPAGIGQNFDYQKNAEVRGDVIKWIENDSNDPFERQFLDKVERFIQYLNSTCYTSINAYEFHYAYYEQGSFYQRHLDQFKSDKGRKFSLVTYLNEDWQPENGGKLSLYLEGEKEIEVYPIGGRSACFKADELEHEVHVSPDRYRLSIAGWLKNS</sequence>
<comment type="cofactor">
    <cofactor evidence="1">
        <name>L-ascorbate</name>
        <dbReference type="ChEBI" id="CHEBI:38290"/>
    </cofactor>
</comment>
<dbReference type="SMART" id="SM00702">
    <property type="entry name" value="P4Hc"/>
    <property type="match status" value="1"/>
</dbReference>
<gene>
    <name evidence="6" type="ORF">GCM10023331_12930</name>
</gene>
<dbReference type="Proteomes" id="UP001500298">
    <property type="component" value="Unassembled WGS sequence"/>
</dbReference>
<evidence type="ECO:0000256" key="1">
    <source>
        <dbReference type="ARBA" id="ARBA00001961"/>
    </source>
</evidence>
<evidence type="ECO:0000256" key="2">
    <source>
        <dbReference type="ARBA" id="ARBA00022896"/>
    </source>
</evidence>
<evidence type="ECO:0000259" key="5">
    <source>
        <dbReference type="SMART" id="SM00702"/>
    </source>
</evidence>
<proteinExistence type="predicted"/>
<keyword evidence="3" id="KW-0223">Dioxygenase</keyword>
<dbReference type="InterPro" id="IPR006620">
    <property type="entry name" value="Pro_4_hyd_alph"/>
</dbReference>
<keyword evidence="2" id="KW-0847">Vitamin C</keyword>
<name>A0ABP9D5X9_9BACT</name>
<dbReference type="EMBL" id="BAABJX010000020">
    <property type="protein sequence ID" value="GAA4829181.1"/>
    <property type="molecule type" value="Genomic_DNA"/>
</dbReference>
<evidence type="ECO:0000256" key="4">
    <source>
        <dbReference type="ARBA" id="ARBA00023002"/>
    </source>
</evidence>
<dbReference type="Pfam" id="PF13640">
    <property type="entry name" value="2OG-FeII_Oxy_3"/>
    <property type="match status" value="1"/>
</dbReference>
<dbReference type="PANTHER" id="PTHR12907">
    <property type="entry name" value="EGL NINE HOMOLOG-RELATED"/>
    <property type="match status" value="1"/>
</dbReference>
<evidence type="ECO:0000256" key="3">
    <source>
        <dbReference type="ARBA" id="ARBA00022964"/>
    </source>
</evidence>
<keyword evidence="4" id="KW-0560">Oxidoreductase</keyword>
<reference evidence="7" key="1">
    <citation type="journal article" date="2019" name="Int. J. Syst. Evol. Microbiol.">
        <title>The Global Catalogue of Microorganisms (GCM) 10K type strain sequencing project: providing services to taxonomists for standard genome sequencing and annotation.</title>
        <authorList>
            <consortium name="The Broad Institute Genomics Platform"/>
            <consortium name="The Broad Institute Genome Sequencing Center for Infectious Disease"/>
            <person name="Wu L."/>
            <person name="Ma J."/>
        </authorList>
    </citation>
    <scope>NUCLEOTIDE SEQUENCE [LARGE SCALE GENOMIC DNA]</scope>
    <source>
        <strain evidence="7">JCM 18326</strain>
    </source>
</reference>